<proteinExistence type="predicted"/>
<reference evidence="1 2" key="1">
    <citation type="submission" date="2015-03" db="EMBL/GenBank/DDBJ databases">
        <title>Genome assembly of Sandaracinus amylolyticus DSM 53668.</title>
        <authorList>
            <person name="Sharma G."/>
            <person name="Subramanian S."/>
        </authorList>
    </citation>
    <scope>NUCLEOTIDE SEQUENCE [LARGE SCALE GENOMIC DNA]</scope>
    <source>
        <strain evidence="1 2">DSM 53668</strain>
    </source>
</reference>
<gene>
    <name evidence="1" type="ORF">DB32_007289</name>
</gene>
<keyword evidence="2" id="KW-1185">Reference proteome</keyword>
<organism evidence="1 2">
    <name type="scientific">Sandaracinus amylolyticus</name>
    <dbReference type="NCBI Taxonomy" id="927083"/>
    <lineage>
        <taxon>Bacteria</taxon>
        <taxon>Pseudomonadati</taxon>
        <taxon>Myxococcota</taxon>
        <taxon>Polyangia</taxon>
        <taxon>Polyangiales</taxon>
        <taxon>Sandaracinaceae</taxon>
        <taxon>Sandaracinus</taxon>
    </lineage>
</organism>
<accession>A0A0F6W8N3</accession>
<name>A0A0F6W8N3_9BACT</name>
<dbReference type="KEGG" id="samy:DB32_007289"/>
<evidence type="ECO:0000313" key="1">
    <source>
        <dbReference type="EMBL" id="AKF10140.1"/>
    </source>
</evidence>
<protein>
    <submittedName>
        <fullName evidence="1">Uncharacterized protein</fullName>
    </submittedName>
</protein>
<sequence length="41" mass="4413">MDQHRGGGRDRVLMWTAALRWEARGCGSGGRGAVVVKCGRV</sequence>
<dbReference type="Proteomes" id="UP000034883">
    <property type="component" value="Chromosome"/>
</dbReference>
<dbReference type="AlphaFoldDB" id="A0A0F6W8N3"/>
<dbReference type="EMBL" id="CP011125">
    <property type="protein sequence ID" value="AKF10140.1"/>
    <property type="molecule type" value="Genomic_DNA"/>
</dbReference>
<dbReference type="STRING" id="927083.DB32_007289"/>
<evidence type="ECO:0000313" key="2">
    <source>
        <dbReference type="Proteomes" id="UP000034883"/>
    </source>
</evidence>